<protein>
    <submittedName>
        <fullName evidence="1">Uncharacterized protein</fullName>
    </submittedName>
</protein>
<evidence type="ECO:0000313" key="2">
    <source>
        <dbReference type="Proteomes" id="UP000814033"/>
    </source>
</evidence>
<sequence length="219" mass="22750">MSQIRNNLDALQRRAATHASTSGATASITTATPVQKVNKFKPAKTTTPSIAPARKTPPLKGLPSFSTPGFGKMKPAAPAVSRVRATGSHETIDISSSDSSPPSPASIPAKRASSDTEASLGVPTSPKRHKVAAVANKENLSYVTPSSWKGKGKETYVDELASNSTLEVAEPFVASGSLSNISVANRSLPSITPVPSVGTEHTDLQSVRSNIIYASPATF</sequence>
<dbReference type="EMBL" id="MU276013">
    <property type="protein sequence ID" value="KAI0043560.1"/>
    <property type="molecule type" value="Genomic_DNA"/>
</dbReference>
<accession>A0ACB8RIY8</accession>
<keyword evidence="2" id="KW-1185">Reference proteome</keyword>
<organism evidence="1 2">
    <name type="scientific">Auriscalpium vulgare</name>
    <dbReference type="NCBI Taxonomy" id="40419"/>
    <lineage>
        <taxon>Eukaryota</taxon>
        <taxon>Fungi</taxon>
        <taxon>Dikarya</taxon>
        <taxon>Basidiomycota</taxon>
        <taxon>Agaricomycotina</taxon>
        <taxon>Agaricomycetes</taxon>
        <taxon>Russulales</taxon>
        <taxon>Auriscalpiaceae</taxon>
        <taxon>Auriscalpium</taxon>
    </lineage>
</organism>
<gene>
    <name evidence="1" type="ORF">FA95DRAFT_373156</name>
</gene>
<comment type="caution">
    <text evidence="1">The sequence shown here is derived from an EMBL/GenBank/DDBJ whole genome shotgun (WGS) entry which is preliminary data.</text>
</comment>
<proteinExistence type="predicted"/>
<dbReference type="Proteomes" id="UP000814033">
    <property type="component" value="Unassembled WGS sequence"/>
</dbReference>
<reference evidence="1" key="2">
    <citation type="journal article" date="2022" name="New Phytol.">
        <title>Evolutionary transition to the ectomycorrhizal habit in the genomes of a hyperdiverse lineage of mushroom-forming fungi.</title>
        <authorList>
            <person name="Looney B."/>
            <person name="Miyauchi S."/>
            <person name="Morin E."/>
            <person name="Drula E."/>
            <person name="Courty P.E."/>
            <person name="Kohler A."/>
            <person name="Kuo A."/>
            <person name="LaButti K."/>
            <person name="Pangilinan J."/>
            <person name="Lipzen A."/>
            <person name="Riley R."/>
            <person name="Andreopoulos W."/>
            <person name="He G."/>
            <person name="Johnson J."/>
            <person name="Nolan M."/>
            <person name="Tritt A."/>
            <person name="Barry K.W."/>
            <person name="Grigoriev I.V."/>
            <person name="Nagy L.G."/>
            <person name="Hibbett D."/>
            <person name="Henrissat B."/>
            <person name="Matheny P.B."/>
            <person name="Labbe J."/>
            <person name="Martin F.M."/>
        </authorList>
    </citation>
    <scope>NUCLEOTIDE SEQUENCE</scope>
    <source>
        <strain evidence="1">FP105234-sp</strain>
    </source>
</reference>
<name>A0ACB8RIY8_9AGAM</name>
<reference evidence="1" key="1">
    <citation type="submission" date="2021-02" db="EMBL/GenBank/DDBJ databases">
        <authorList>
            <consortium name="DOE Joint Genome Institute"/>
            <person name="Ahrendt S."/>
            <person name="Looney B.P."/>
            <person name="Miyauchi S."/>
            <person name="Morin E."/>
            <person name="Drula E."/>
            <person name="Courty P.E."/>
            <person name="Chicoki N."/>
            <person name="Fauchery L."/>
            <person name="Kohler A."/>
            <person name="Kuo A."/>
            <person name="Labutti K."/>
            <person name="Pangilinan J."/>
            <person name="Lipzen A."/>
            <person name="Riley R."/>
            <person name="Andreopoulos W."/>
            <person name="He G."/>
            <person name="Johnson J."/>
            <person name="Barry K.W."/>
            <person name="Grigoriev I.V."/>
            <person name="Nagy L."/>
            <person name="Hibbett D."/>
            <person name="Henrissat B."/>
            <person name="Matheny P.B."/>
            <person name="Labbe J."/>
            <person name="Martin F."/>
        </authorList>
    </citation>
    <scope>NUCLEOTIDE SEQUENCE</scope>
    <source>
        <strain evidence="1">FP105234-sp</strain>
    </source>
</reference>
<evidence type="ECO:0000313" key="1">
    <source>
        <dbReference type="EMBL" id="KAI0043560.1"/>
    </source>
</evidence>